<comment type="caution">
    <text evidence="1">The sequence shown here is derived from an EMBL/GenBank/DDBJ whole genome shotgun (WGS) entry which is preliminary data.</text>
</comment>
<dbReference type="Gene3D" id="3.40.50.720">
    <property type="entry name" value="NAD(P)-binding Rossmann-like Domain"/>
    <property type="match status" value="1"/>
</dbReference>
<gene>
    <name evidence="1" type="primary">ala_1</name>
    <name evidence="1" type="ORF">GCM10023175_58070</name>
</gene>
<protein>
    <submittedName>
        <fullName evidence="1">Alanine dehydrogenase</fullName>
    </submittedName>
</protein>
<evidence type="ECO:0000313" key="2">
    <source>
        <dbReference type="Proteomes" id="UP001501598"/>
    </source>
</evidence>
<dbReference type="PIRSF" id="PIRSF001439">
    <property type="entry name" value="CryM"/>
    <property type="match status" value="1"/>
</dbReference>
<accession>A0ABP8S1T4</accession>
<dbReference type="RefSeq" id="WP_345425567.1">
    <property type="nucleotide sequence ID" value="NZ_BAABGT010000097.1"/>
</dbReference>
<proteinExistence type="predicted"/>
<dbReference type="SUPFAM" id="SSF51735">
    <property type="entry name" value="NAD(P)-binding Rossmann-fold domains"/>
    <property type="match status" value="1"/>
</dbReference>
<dbReference type="PANTHER" id="PTHR13812">
    <property type="entry name" value="KETIMINE REDUCTASE MU-CRYSTALLIN"/>
    <property type="match status" value="1"/>
</dbReference>
<dbReference type="PANTHER" id="PTHR13812:SF19">
    <property type="entry name" value="KETIMINE REDUCTASE MU-CRYSTALLIN"/>
    <property type="match status" value="1"/>
</dbReference>
<dbReference type="Gene3D" id="3.30.1780.10">
    <property type="entry name" value="ornithine cyclodeaminase, domain 1"/>
    <property type="match status" value="1"/>
</dbReference>
<dbReference type="InterPro" id="IPR023401">
    <property type="entry name" value="ODC_N"/>
</dbReference>
<dbReference type="Proteomes" id="UP001501598">
    <property type="component" value="Unassembled WGS sequence"/>
</dbReference>
<sequence length="323" mass="33432">MIILTHSDVCRLIDRDLVLQAVERAHREHGLGIAQVPGPPAMTVGGTSLVPMVAAGSTLAAVKMLADVPRNAARGLPVQRSSIMVTDVATGECRALVDGRQVTAVRTAATSAVATRYLARPGSSVLGLVGAGTLAVEHTRAIAAVHGIDTVVVWSRSTATVERYRAAVEDLRLVVKPADSVEEVVRAADVLCTLTPSRNPIVRGAWFAPGLHVNAVGAPPRPDHREVDGEGLARARVVVDSVPTAMAKSGEVVLALAEGTVTSADVETELGRVVAGLAPGRSSDEEITLFDSVGLGLQDLATAELLLEAAAAQGVGTEIDLSR</sequence>
<reference evidence="2" key="1">
    <citation type="journal article" date="2019" name="Int. J. Syst. Evol. Microbiol.">
        <title>The Global Catalogue of Microorganisms (GCM) 10K type strain sequencing project: providing services to taxonomists for standard genome sequencing and annotation.</title>
        <authorList>
            <consortium name="The Broad Institute Genomics Platform"/>
            <consortium name="The Broad Institute Genome Sequencing Center for Infectious Disease"/>
            <person name="Wu L."/>
            <person name="Ma J."/>
        </authorList>
    </citation>
    <scope>NUCLEOTIDE SEQUENCE [LARGE SCALE GENOMIC DNA]</scope>
    <source>
        <strain evidence="2">JCM 17906</strain>
    </source>
</reference>
<dbReference type="InterPro" id="IPR036291">
    <property type="entry name" value="NAD(P)-bd_dom_sf"/>
</dbReference>
<name>A0ABP8S1T4_9PSEU</name>
<dbReference type="Pfam" id="PF02423">
    <property type="entry name" value="OCD_Mu_crystall"/>
    <property type="match status" value="1"/>
</dbReference>
<evidence type="ECO:0000313" key="1">
    <source>
        <dbReference type="EMBL" id="GAA4556279.1"/>
    </source>
</evidence>
<dbReference type="EMBL" id="BAABGT010000097">
    <property type="protein sequence ID" value="GAA4556279.1"/>
    <property type="molecule type" value="Genomic_DNA"/>
</dbReference>
<keyword evidence="2" id="KW-1185">Reference proteome</keyword>
<organism evidence="1 2">
    <name type="scientific">Pseudonocardia xishanensis</name>
    <dbReference type="NCBI Taxonomy" id="630995"/>
    <lineage>
        <taxon>Bacteria</taxon>
        <taxon>Bacillati</taxon>
        <taxon>Actinomycetota</taxon>
        <taxon>Actinomycetes</taxon>
        <taxon>Pseudonocardiales</taxon>
        <taxon>Pseudonocardiaceae</taxon>
        <taxon>Pseudonocardia</taxon>
    </lineage>
</organism>
<dbReference type="InterPro" id="IPR003462">
    <property type="entry name" value="ODC_Mu_crystall"/>
</dbReference>